<dbReference type="AlphaFoldDB" id="D8LN32"/>
<keyword evidence="2" id="KW-1133">Transmembrane helix</keyword>
<feature type="compositionally biased region" description="Low complexity" evidence="1">
    <location>
        <begin position="42"/>
        <end position="59"/>
    </location>
</feature>
<dbReference type="Proteomes" id="UP000002630">
    <property type="component" value="Linkage Group LG03"/>
</dbReference>
<feature type="transmembrane region" description="Helical" evidence="2">
    <location>
        <begin position="6"/>
        <end position="30"/>
    </location>
</feature>
<protein>
    <submittedName>
        <fullName evidence="3">Uncharacterized protein</fullName>
    </submittedName>
</protein>
<reference evidence="3 4" key="1">
    <citation type="journal article" date="2010" name="Nature">
        <title>The Ectocarpus genome and the independent evolution of multicellularity in brown algae.</title>
        <authorList>
            <person name="Cock J.M."/>
            <person name="Sterck L."/>
            <person name="Rouze P."/>
            <person name="Scornet D."/>
            <person name="Allen A.E."/>
            <person name="Amoutzias G."/>
            <person name="Anthouard V."/>
            <person name="Artiguenave F."/>
            <person name="Aury J.M."/>
            <person name="Badger J.H."/>
            <person name="Beszteri B."/>
            <person name="Billiau K."/>
            <person name="Bonnet E."/>
            <person name="Bothwell J.H."/>
            <person name="Bowler C."/>
            <person name="Boyen C."/>
            <person name="Brownlee C."/>
            <person name="Carrano C.J."/>
            <person name="Charrier B."/>
            <person name="Cho G.Y."/>
            <person name="Coelho S.M."/>
            <person name="Collen J."/>
            <person name="Corre E."/>
            <person name="Da Silva C."/>
            <person name="Delage L."/>
            <person name="Delaroque N."/>
            <person name="Dittami S.M."/>
            <person name="Doulbeau S."/>
            <person name="Elias M."/>
            <person name="Farnham G."/>
            <person name="Gachon C.M."/>
            <person name="Gschloessl B."/>
            <person name="Heesch S."/>
            <person name="Jabbari K."/>
            <person name="Jubin C."/>
            <person name="Kawai H."/>
            <person name="Kimura K."/>
            <person name="Kloareg B."/>
            <person name="Kupper F.C."/>
            <person name="Lang D."/>
            <person name="Le Bail A."/>
            <person name="Leblanc C."/>
            <person name="Lerouge P."/>
            <person name="Lohr M."/>
            <person name="Lopez P.J."/>
            <person name="Martens C."/>
            <person name="Maumus F."/>
            <person name="Michel G."/>
            <person name="Miranda-Saavedra D."/>
            <person name="Morales J."/>
            <person name="Moreau H."/>
            <person name="Motomura T."/>
            <person name="Nagasato C."/>
            <person name="Napoli C.A."/>
            <person name="Nelson D.R."/>
            <person name="Nyvall-Collen P."/>
            <person name="Peters A.F."/>
            <person name="Pommier C."/>
            <person name="Potin P."/>
            <person name="Poulain J."/>
            <person name="Quesneville H."/>
            <person name="Read B."/>
            <person name="Rensing S.A."/>
            <person name="Ritter A."/>
            <person name="Rousvoal S."/>
            <person name="Samanta M."/>
            <person name="Samson G."/>
            <person name="Schroeder D.C."/>
            <person name="Segurens B."/>
            <person name="Strittmatter M."/>
            <person name="Tonon T."/>
            <person name="Tregear J.W."/>
            <person name="Valentin K."/>
            <person name="von Dassow P."/>
            <person name="Yamagishi T."/>
            <person name="Van de Peer Y."/>
            <person name="Wincker P."/>
        </authorList>
    </citation>
    <scope>NUCLEOTIDE SEQUENCE [LARGE SCALE GENOMIC DNA]</scope>
    <source>
        <strain evidence="4">Ec32 / CCAP1310/4</strain>
    </source>
</reference>
<organism evidence="3 4">
    <name type="scientific">Ectocarpus siliculosus</name>
    <name type="common">Brown alga</name>
    <name type="synonym">Conferva siliculosa</name>
    <dbReference type="NCBI Taxonomy" id="2880"/>
    <lineage>
        <taxon>Eukaryota</taxon>
        <taxon>Sar</taxon>
        <taxon>Stramenopiles</taxon>
        <taxon>Ochrophyta</taxon>
        <taxon>PX clade</taxon>
        <taxon>Phaeophyceae</taxon>
        <taxon>Ectocarpales</taxon>
        <taxon>Ectocarpaceae</taxon>
        <taxon>Ectocarpus</taxon>
    </lineage>
</organism>
<dbReference type="EMBL" id="FN648630">
    <property type="protein sequence ID" value="CBN74795.1"/>
    <property type="molecule type" value="Genomic_DNA"/>
</dbReference>
<gene>
    <name evidence="3" type="ORF">Esi_0043_0015</name>
</gene>
<feature type="region of interest" description="Disordered" evidence="1">
    <location>
        <begin position="39"/>
        <end position="85"/>
    </location>
</feature>
<evidence type="ECO:0000313" key="3">
    <source>
        <dbReference type="EMBL" id="CBN74795.1"/>
    </source>
</evidence>
<keyword evidence="4" id="KW-1185">Reference proteome</keyword>
<evidence type="ECO:0000256" key="1">
    <source>
        <dbReference type="SAM" id="MobiDB-lite"/>
    </source>
</evidence>
<proteinExistence type="predicted"/>
<evidence type="ECO:0000256" key="2">
    <source>
        <dbReference type="SAM" id="Phobius"/>
    </source>
</evidence>
<name>D8LN32_ECTSI</name>
<dbReference type="InParanoid" id="D8LN32"/>
<dbReference type="EMBL" id="FN649728">
    <property type="protein sequence ID" value="CBN74795.1"/>
    <property type="molecule type" value="Genomic_DNA"/>
</dbReference>
<keyword evidence="2" id="KW-0472">Membrane</keyword>
<evidence type="ECO:0000313" key="4">
    <source>
        <dbReference type="Proteomes" id="UP000002630"/>
    </source>
</evidence>
<accession>D8LN32</accession>
<keyword evidence="2" id="KW-0812">Transmembrane</keyword>
<sequence length="137" mass="14397">MSHERVVEAVLWVIFAATLLKTVLVANALWSVASESGKKAVAAPGGQRSGQASSSGAGDQADRNTSLRPPPLGRQRAGGDRRTLPSKLSWRSAFFTAPRTTAVESMPGCRMSGKLVQSLGDDSVVVVAMFLRVPTGC</sequence>